<keyword evidence="7" id="KW-1185">Reference proteome</keyword>
<dbReference type="Gene3D" id="3.30.470.20">
    <property type="entry name" value="ATP-grasp fold, B domain"/>
    <property type="match status" value="1"/>
</dbReference>
<evidence type="ECO:0000256" key="2">
    <source>
        <dbReference type="ARBA" id="ARBA00022741"/>
    </source>
</evidence>
<evidence type="ECO:0000313" key="7">
    <source>
        <dbReference type="Proteomes" id="UP000247540"/>
    </source>
</evidence>
<dbReference type="PANTHER" id="PTHR43585">
    <property type="entry name" value="FUMIPYRROLE BIOSYNTHESIS PROTEIN C"/>
    <property type="match status" value="1"/>
</dbReference>
<dbReference type="PROSITE" id="PS50975">
    <property type="entry name" value="ATP_GRASP"/>
    <property type="match status" value="1"/>
</dbReference>
<keyword evidence="1" id="KW-0436">Ligase</keyword>
<evidence type="ECO:0000259" key="5">
    <source>
        <dbReference type="PROSITE" id="PS50975"/>
    </source>
</evidence>
<dbReference type="SUPFAM" id="SSF56059">
    <property type="entry name" value="Glutathione synthetase ATP-binding domain-like"/>
    <property type="match status" value="1"/>
</dbReference>
<dbReference type="EMBL" id="QJTC01000016">
    <property type="protein sequence ID" value="PYE76058.1"/>
    <property type="molecule type" value="Genomic_DNA"/>
</dbReference>
<evidence type="ECO:0000256" key="3">
    <source>
        <dbReference type="ARBA" id="ARBA00022840"/>
    </source>
</evidence>
<evidence type="ECO:0000256" key="1">
    <source>
        <dbReference type="ARBA" id="ARBA00022598"/>
    </source>
</evidence>
<dbReference type="GO" id="GO:0046872">
    <property type="term" value="F:metal ion binding"/>
    <property type="evidence" value="ECO:0007669"/>
    <property type="project" value="InterPro"/>
</dbReference>
<dbReference type="PANTHER" id="PTHR43585:SF2">
    <property type="entry name" value="ATP-GRASP ENZYME FSQD"/>
    <property type="match status" value="1"/>
</dbReference>
<dbReference type="InterPro" id="IPR052032">
    <property type="entry name" value="ATP-dep_AA_Ligase"/>
</dbReference>
<gene>
    <name evidence="6" type="ORF">DFQ15_11618</name>
</gene>
<keyword evidence="3 4" id="KW-0067">ATP-binding</keyword>
<evidence type="ECO:0000313" key="6">
    <source>
        <dbReference type="EMBL" id="PYE76058.1"/>
    </source>
</evidence>
<dbReference type="GO" id="GO:0016874">
    <property type="term" value="F:ligase activity"/>
    <property type="evidence" value="ECO:0007669"/>
    <property type="project" value="UniProtKB-KW"/>
</dbReference>
<dbReference type="RefSeq" id="WP_158529056.1">
    <property type="nucleotide sequence ID" value="NZ_JAMOFZ010000016.1"/>
</dbReference>
<accession>A0A318SFP0</accession>
<protein>
    <submittedName>
        <fullName evidence="6">ATP-grasp domain-containing protein</fullName>
    </submittedName>
</protein>
<dbReference type="GO" id="GO:0005524">
    <property type="term" value="F:ATP binding"/>
    <property type="evidence" value="ECO:0007669"/>
    <property type="project" value="UniProtKB-UniRule"/>
</dbReference>
<dbReference type="OrthoDB" id="24041at2"/>
<feature type="domain" description="ATP-grasp" evidence="5">
    <location>
        <begin position="105"/>
        <end position="315"/>
    </location>
</feature>
<sequence>MGNVRDGEYEGLLANGITPLLLGDTKSTSKIASDSRVQTVDVVDFATIDLSALVKRIEDLYSEHRFSSILNFREIYVKQTSEVCTGTTRFRGFHRNVENALDKQRQRQLYNRSPNPDLPVASRLATFEELACASGSAFEYPFVVKPANLYSSLFVSVIRNEADLRQYLRTDVPRLISYEQDHGTMVNGVLIEEFLEGSNHSIDCAVGLAGEVMTFPIVDVITGRDLGYRDFHHFARYCPSLIDEDPKLQARCHQLARDAVRALELRGTFAHVEFIRTPIGPRILEVGARPGGNRIHVLRNAWGIHMDVAYHRALSGVSPPKTGKSAIPFGIATPFPRRTMQFTAVHRLAEISQIPGFVRSYTFVKPGDMVGPAAEGFQNAVYFEFRRDTVAQLRASLLAVAGFDIYEDE</sequence>
<dbReference type="AlphaFoldDB" id="A0A318SFP0"/>
<keyword evidence="2 4" id="KW-0547">Nucleotide-binding</keyword>
<comment type="caution">
    <text evidence="6">The sequence shown here is derived from an EMBL/GenBank/DDBJ whole genome shotgun (WGS) entry which is preliminary data.</text>
</comment>
<organism evidence="6 7">
    <name type="scientific">Xylophilus ampelinus</name>
    <dbReference type="NCBI Taxonomy" id="54067"/>
    <lineage>
        <taxon>Bacteria</taxon>
        <taxon>Pseudomonadati</taxon>
        <taxon>Pseudomonadota</taxon>
        <taxon>Betaproteobacteria</taxon>
        <taxon>Burkholderiales</taxon>
        <taxon>Xylophilus</taxon>
    </lineage>
</organism>
<dbReference type="Pfam" id="PF13535">
    <property type="entry name" value="ATP-grasp_4"/>
    <property type="match status" value="1"/>
</dbReference>
<dbReference type="Proteomes" id="UP000247540">
    <property type="component" value="Unassembled WGS sequence"/>
</dbReference>
<reference evidence="6 7" key="1">
    <citation type="submission" date="2018-06" db="EMBL/GenBank/DDBJ databases">
        <title>Genomic Encyclopedia of Type Strains, Phase III (KMG-III): the genomes of soil and plant-associated and newly described type strains.</title>
        <authorList>
            <person name="Whitman W."/>
        </authorList>
    </citation>
    <scope>NUCLEOTIDE SEQUENCE [LARGE SCALE GENOMIC DNA]</scope>
    <source>
        <strain evidence="6 7">CECT 7646</strain>
    </source>
</reference>
<dbReference type="InterPro" id="IPR011761">
    <property type="entry name" value="ATP-grasp"/>
</dbReference>
<proteinExistence type="predicted"/>
<evidence type="ECO:0000256" key="4">
    <source>
        <dbReference type="PROSITE-ProRule" id="PRU00409"/>
    </source>
</evidence>
<name>A0A318SFP0_9BURK</name>